<dbReference type="PANTHER" id="PTHR45656">
    <property type="entry name" value="PROTEIN CBR-CLEC-78"/>
    <property type="match status" value="1"/>
</dbReference>
<protein>
    <recommendedName>
        <fullName evidence="6">Sushi domain-containing protein</fullName>
    </recommendedName>
</protein>
<evidence type="ECO:0000256" key="2">
    <source>
        <dbReference type="ARBA" id="ARBA00022729"/>
    </source>
</evidence>
<evidence type="ECO:0000313" key="8">
    <source>
        <dbReference type="Proteomes" id="UP000694545"/>
    </source>
</evidence>
<evidence type="ECO:0000256" key="3">
    <source>
        <dbReference type="ARBA" id="ARBA00022737"/>
    </source>
</evidence>
<dbReference type="InterPro" id="IPR051277">
    <property type="entry name" value="SEZ6_CSMD_C4BPB_Regulators"/>
</dbReference>
<feature type="domain" description="Sushi" evidence="6">
    <location>
        <begin position="24"/>
        <end position="83"/>
    </location>
</feature>
<evidence type="ECO:0000256" key="4">
    <source>
        <dbReference type="ARBA" id="ARBA00023157"/>
    </source>
</evidence>
<keyword evidence="4 5" id="KW-1015">Disulfide bond</keyword>
<keyword evidence="2" id="KW-0732">Signal</keyword>
<evidence type="ECO:0000256" key="1">
    <source>
        <dbReference type="ARBA" id="ARBA00022659"/>
    </source>
</evidence>
<dbReference type="CDD" id="cd00033">
    <property type="entry name" value="CCP"/>
    <property type="match status" value="2"/>
</dbReference>
<dbReference type="InterPro" id="IPR035976">
    <property type="entry name" value="Sushi/SCR/CCP_sf"/>
</dbReference>
<dbReference type="InterPro" id="IPR000436">
    <property type="entry name" value="Sushi_SCR_CCP_dom"/>
</dbReference>
<comment type="caution">
    <text evidence="5">Lacks conserved residue(s) required for the propagation of feature annotation.</text>
</comment>
<evidence type="ECO:0000313" key="7">
    <source>
        <dbReference type="Ensembl" id="ENSVKKP00000014146.1"/>
    </source>
</evidence>
<reference evidence="7" key="1">
    <citation type="submission" date="2025-08" db="UniProtKB">
        <authorList>
            <consortium name="Ensembl"/>
        </authorList>
    </citation>
    <scope>IDENTIFICATION</scope>
</reference>
<dbReference type="PROSITE" id="PS50923">
    <property type="entry name" value="SUSHI"/>
    <property type="match status" value="2"/>
</dbReference>
<keyword evidence="3" id="KW-0677">Repeat</keyword>
<dbReference type="AlphaFoldDB" id="A0A8D2KYG7"/>
<dbReference type="SUPFAM" id="SSF57535">
    <property type="entry name" value="Complement control module/SCR domain"/>
    <property type="match status" value="2"/>
</dbReference>
<dbReference type="PANTHER" id="PTHR45656:SF4">
    <property type="entry name" value="PROTEIN CBR-CLEC-78"/>
    <property type="match status" value="1"/>
</dbReference>
<feature type="disulfide bond" evidence="5">
    <location>
        <begin position="114"/>
        <end position="141"/>
    </location>
</feature>
<evidence type="ECO:0000259" key="6">
    <source>
        <dbReference type="PROSITE" id="PS50923"/>
    </source>
</evidence>
<reference evidence="7" key="2">
    <citation type="submission" date="2025-09" db="UniProtKB">
        <authorList>
            <consortium name="Ensembl"/>
        </authorList>
    </citation>
    <scope>IDENTIFICATION</scope>
</reference>
<name>A0A8D2KYG7_VARKO</name>
<accession>A0A8D2KYG7</accession>
<proteinExistence type="predicted"/>
<keyword evidence="1 5" id="KW-0768">Sushi</keyword>
<dbReference type="SMART" id="SM00032">
    <property type="entry name" value="CCP"/>
    <property type="match status" value="2"/>
</dbReference>
<sequence length="187" mass="20558">MESLLEKTSDTSNLQYTFVMLAILLLESTTLLIGNGTHDQKGLEDFPYGSSVTYLCDPGYILIGSATIHCLSSGVWDGPVPKFAGCPPPFIQNGGHSSQQAAVFTRGMVVTYTCDSGYNLTGEKTIYCTDLGTWSFPAPRCEGMLFRIVHCGSRNAIYTMGKSSLEELKTCLRQLPKLRSLQIFQNY</sequence>
<evidence type="ECO:0000256" key="5">
    <source>
        <dbReference type="PROSITE-ProRule" id="PRU00302"/>
    </source>
</evidence>
<dbReference type="FunFam" id="2.10.70.10:FF:000014">
    <property type="entry name" value="Membrane cofactor protein"/>
    <property type="match status" value="1"/>
</dbReference>
<feature type="domain" description="Sushi" evidence="6">
    <location>
        <begin position="84"/>
        <end position="143"/>
    </location>
</feature>
<keyword evidence="8" id="KW-1185">Reference proteome</keyword>
<dbReference type="Ensembl" id="ENSVKKT00000014490.1">
    <property type="protein sequence ID" value="ENSVKKP00000014146.1"/>
    <property type="gene ID" value="ENSVKKG00000009743.1"/>
</dbReference>
<dbReference type="Gene3D" id="2.10.70.10">
    <property type="entry name" value="Complement Module, domain 1"/>
    <property type="match status" value="2"/>
</dbReference>
<dbReference type="Proteomes" id="UP000694545">
    <property type="component" value="Unplaced"/>
</dbReference>
<organism evidence="7 8">
    <name type="scientific">Varanus komodoensis</name>
    <name type="common">Komodo dragon</name>
    <dbReference type="NCBI Taxonomy" id="61221"/>
    <lineage>
        <taxon>Eukaryota</taxon>
        <taxon>Metazoa</taxon>
        <taxon>Chordata</taxon>
        <taxon>Craniata</taxon>
        <taxon>Vertebrata</taxon>
        <taxon>Euteleostomi</taxon>
        <taxon>Lepidosauria</taxon>
        <taxon>Squamata</taxon>
        <taxon>Bifurcata</taxon>
        <taxon>Unidentata</taxon>
        <taxon>Episquamata</taxon>
        <taxon>Toxicofera</taxon>
        <taxon>Anguimorpha</taxon>
        <taxon>Paleoanguimorpha</taxon>
        <taxon>Varanoidea</taxon>
        <taxon>Varanidae</taxon>
        <taxon>Varanus</taxon>
    </lineage>
</organism>
<dbReference type="Pfam" id="PF00084">
    <property type="entry name" value="Sushi"/>
    <property type="match status" value="2"/>
</dbReference>